<comment type="caution">
    <text evidence="1">The sequence shown here is derived from an EMBL/GenBank/DDBJ whole genome shotgun (WGS) entry which is preliminary data.</text>
</comment>
<evidence type="ECO:0000313" key="2">
    <source>
        <dbReference type="Proteomes" id="UP001165064"/>
    </source>
</evidence>
<name>A0ACB5TPP2_AMBMO</name>
<protein>
    <submittedName>
        <fullName evidence="1">Unnamed protein product</fullName>
    </submittedName>
</protein>
<evidence type="ECO:0000313" key="1">
    <source>
        <dbReference type="EMBL" id="GME92882.1"/>
    </source>
</evidence>
<dbReference type="Proteomes" id="UP001165064">
    <property type="component" value="Unassembled WGS sequence"/>
</dbReference>
<sequence length="289" mass="33137">MIEEGEDTLMIPKTLYSHIDEFSDPESEINKMGICKIPKQLFFDGKNLSTAVSFQLGDLLDPDLCKMLEKAKLADVCHEEFGWYTPKEAKKIRSVFRYKYHCVSTGKPIESQTITRILTGQRLRPGPQRQQRTAESNNEKSANTENHENHDDDEDEDDDDYDADANSDLEDEEDEEHDEGDEDEDDDGEHHEEHEDGEDGEHHEEDGDNREKQNQDSDGDEEMKDASANTSTSKDQEAKTRDELEVPDDDIFSRLHKFNLKSENILDELEGFLKQGDLMPLRKPTASGR</sequence>
<proteinExistence type="predicted"/>
<keyword evidence="2" id="KW-1185">Reference proteome</keyword>
<reference evidence="1" key="1">
    <citation type="submission" date="2023-04" db="EMBL/GenBank/DDBJ databases">
        <title>Ambrosiozyma monospora NBRC 10751.</title>
        <authorList>
            <person name="Ichikawa N."/>
            <person name="Sato H."/>
            <person name="Tonouchi N."/>
        </authorList>
    </citation>
    <scope>NUCLEOTIDE SEQUENCE</scope>
    <source>
        <strain evidence="1">NBRC 10751</strain>
    </source>
</reference>
<dbReference type="EMBL" id="BSXS01008549">
    <property type="protein sequence ID" value="GME92882.1"/>
    <property type="molecule type" value="Genomic_DNA"/>
</dbReference>
<gene>
    <name evidence="1" type="ORF">Amon02_000918900</name>
</gene>
<organism evidence="1 2">
    <name type="scientific">Ambrosiozyma monospora</name>
    <name type="common">Yeast</name>
    <name type="synonym">Endomycopsis monosporus</name>
    <dbReference type="NCBI Taxonomy" id="43982"/>
    <lineage>
        <taxon>Eukaryota</taxon>
        <taxon>Fungi</taxon>
        <taxon>Dikarya</taxon>
        <taxon>Ascomycota</taxon>
        <taxon>Saccharomycotina</taxon>
        <taxon>Pichiomycetes</taxon>
        <taxon>Pichiales</taxon>
        <taxon>Pichiaceae</taxon>
        <taxon>Ambrosiozyma</taxon>
    </lineage>
</organism>
<accession>A0ACB5TPP2</accession>